<proteinExistence type="predicted"/>
<dbReference type="GO" id="GO:0003677">
    <property type="term" value="F:DNA binding"/>
    <property type="evidence" value="ECO:0007669"/>
    <property type="project" value="InterPro"/>
</dbReference>
<dbReference type="InterPro" id="IPR036388">
    <property type="entry name" value="WH-like_DNA-bd_sf"/>
</dbReference>
<keyword evidence="3" id="KW-1185">Reference proteome</keyword>
<dbReference type="AlphaFoldDB" id="A0A1X7AC18"/>
<reference evidence="3" key="1">
    <citation type="submission" date="2017-03" db="EMBL/GenBank/DDBJ databases">
        <authorList>
            <person name="Rodrigo-Torres L."/>
            <person name="Arahal R.D."/>
            <person name="Lucena T."/>
        </authorList>
    </citation>
    <scope>NUCLEOTIDE SEQUENCE [LARGE SCALE GENOMIC DNA]</scope>
    <source>
        <strain evidence="3">CECT 8370</strain>
    </source>
</reference>
<evidence type="ECO:0000259" key="1">
    <source>
        <dbReference type="SMART" id="SM00421"/>
    </source>
</evidence>
<dbReference type="GO" id="GO:0006355">
    <property type="term" value="P:regulation of DNA-templated transcription"/>
    <property type="evidence" value="ECO:0007669"/>
    <property type="project" value="InterPro"/>
</dbReference>
<name>A0A1X7AC18_9RHOB</name>
<gene>
    <name evidence="2" type="ORF">ROG8370_03635</name>
</gene>
<dbReference type="Pfam" id="PF00196">
    <property type="entry name" value="GerE"/>
    <property type="match status" value="1"/>
</dbReference>
<evidence type="ECO:0000313" key="3">
    <source>
        <dbReference type="Proteomes" id="UP000194012"/>
    </source>
</evidence>
<dbReference type="EMBL" id="FWFJ01000058">
    <property type="protein sequence ID" value="SLN73877.1"/>
    <property type="molecule type" value="Genomic_DNA"/>
</dbReference>
<sequence length="268" mass="28695">MTIVTALKHSCSTKIAPSKRVKPQGFSQDQTALCSVERFASALFDPSRVVSSLAEIGVALDADRLVMIRALSGETEHRRIASFPSDGDNRLNHDAVTRLATTPEAEAGQFHEASNDRGETTVLIVLRAEVGSLDIMQLTFDRSPTPEIVASLGGIAPALAVAWGLRQPGLASALIASHTRTRRPTYTEQGNVAILDFENAYGLSRAEFRVCRLLGLGLKPAAIAQELGLSIATIRSHLRSIYSKTDLSGQVAVVSHLFGGRPGDLRVA</sequence>
<accession>A0A1X7AC18</accession>
<organism evidence="2 3">
    <name type="scientific">Roseovarius gaetbuli</name>
    <dbReference type="NCBI Taxonomy" id="1356575"/>
    <lineage>
        <taxon>Bacteria</taxon>
        <taxon>Pseudomonadati</taxon>
        <taxon>Pseudomonadota</taxon>
        <taxon>Alphaproteobacteria</taxon>
        <taxon>Rhodobacterales</taxon>
        <taxon>Roseobacteraceae</taxon>
        <taxon>Roseovarius</taxon>
    </lineage>
</organism>
<dbReference type="SMART" id="SM00421">
    <property type="entry name" value="HTH_LUXR"/>
    <property type="match status" value="1"/>
</dbReference>
<feature type="domain" description="HTH luxR-type" evidence="1">
    <location>
        <begin position="200"/>
        <end position="257"/>
    </location>
</feature>
<dbReference type="Proteomes" id="UP000194012">
    <property type="component" value="Unassembled WGS sequence"/>
</dbReference>
<dbReference type="RefSeq" id="WP_170925296.1">
    <property type="nucleotide sequence ID" value="NZ_FWFJ01000058.1"/>
</dbReference>
<dbReference type="SUPFAM" id="SSF46894">
    <property type="entry name" value="C-terminal effector domain of the bipartite response regulators"/>
    <property type="match status" value="1"/>
</dbReference>
<evidence type="ECO:0000313" key="2">
    <source>
        <dbReference type="EMBL" id="SLN73877.1"/>
    </source>
</evidence>
<dbReference type="InterPro" id="IPR016032">
    <property type="entry name" value="Sig_transdc_resp-reg_C-effctor"/>
</dbReference>
<dbReference type="Gene3D" id="1.10.10.10">
    <property type="entry name" value="Winged helix-like DNA-binding domain superfamily/Winged helix DNA-binding domain"/>
    <property type="match status" value="1"/>
</dbReference>
<dbReference type="PRINTS" id="PR00038">
    <property type="entry name" value="HTHLUXR"/>
</dbReference>
<dbReference type="InterPro" id="IPR000792">
    <property type="entry name" value="Tscrpt_reg_LuxR_C"/>
</dbReference>
<protein>
    <submittedName>
        <fullName evidence="2">Bacterial regulatory proteins, luxR family</fullName>
    </submittedName>
</protein>